<accession>A0ABU6Q659</accession>
<evidence type="ECO:0000313" key="1">
    <source>
        <dbReference type="EMBL" id="MED6106903.1"/>
    </source>
</evidence>
<comment type="caution">
    <text evidence="1">The sequence shown here is derived from an EMBL/GenBank/DDBJ whole genome shotgun (WGS) entry which is preliminary data.</text>
</comment>
<gene>
    <name evidence="1" type="ORF">PIB30_008907</name>
</gene>
<sequence length="231" mass="27053">MSKSENKQVYDGVWNDRVPPRFELLCWFAINGGLATKDKLVKRKILQPLCSMRLRSIKEWFEMWLTQEVVRSKRRSWDVLFFAVVWVIWRCRNVKVFENKTISASNSWEMVKALVNSWGKVEKRKPIACGTQGKHEIVRQWIWWNCLMYRPEMNGIVIGGYLTNKLDVVCCMKGEFIAVDNMDEATLICLEGGVQFILQEANLVKNEVTNCGVLQQRHREVIVWREGYCLG</sequence>
<evidence type="ECO:0000313" key="2">
    <source>
        <dbReference type="Proteomes" id="UP001341840"/>
    </source>
</evidence>
<evidence type="ECO:0008006" key="3">
    <source>
        <dbReference type="Google" id="ProtNLM"/>
    </source>
</evidence>
<proteinExistence type="predicted"/>
<dbReference type="Proteomes" id="UP001341840">
    <property type="component" value="Unassembled WGS sequence"/>
</dbReference>
<reference evidence="1 2" key="1">
    <citation type="journal article" date="2023" name="Plants (Basel)">
        <title>Bridging the Gap: Combining Genomics and Transcriptomics Approaches to Understand Stylosanthes scabra, an Orphan Legume from the Brazilian Caatinga.</title>
        <authorList>
            <person name="Ferreira-Neto J.R.C."/>
            <person name="da Silva M.D."/>
            <person name="Binneck E."/>
            <person name="de Melo N.F."/>
            <person name="da Silva R.H."/>
            <person name="de Melo A.L.T.M."/>
            <person name="Pandolfi V."/>
            <person name="Bustamante F.O."/>
            <person name="Brasileiro-Vidal A.C."/>
            <person name="Benko-Iseppon A.M."/>
        </authorList>
    </citation>
    <scope>NUCLEOTIDE SEQUENCE [LARGE SCALE GENOMIC DNA]</scope>
    <source>
        <tissue evidence="1">Leaves</tissue>
    </source>
</reference>
<keyword evidence="2" id="KW-1185">Reference proteome</keyword>
<name>A0ABU6Q659_9FABA</name>
<protein>
    <recommendedName>
        <fullName evidence="3">Reverse transcriptase zinc-binding domain-containing protein</fullName>
    </recommendedName>
</protein>
<dbReference type="EMBL" id="JASCZI010000020">
    <property type="protein sequence ID" value="MED6106903.1"/>
    <property type="molecule type" value="Genomic_DNA"/>
</dbReference>
<organism evidence="1 2">
    <name type="scientific">Stylosanthes scabra</name>
    <dbReference type="NCBI Taxonomy" id="79078"/>
    <lineage>
        <taxon>Eukaryota</taxon>
        <taxon>Viridiplantae</taxon>
        <taxon>Streptophyta</taxon>
        <taxon>Embryophyta</taxon>
        <taxon>Tracheophyta</taxon>
        <taxon>Spermatophyta</taxon>
        <taxon>Magnoliopsida</taxon>
        <taxon>eudicotyledons</taxon>
        <taxon>Gunneridae</taxon>
        <taxon>Pentapetalae</taxon>
        <taxon>rosids</taxon>
        <taxon>fabids</taxon>
        <taxon>Fabales</taxon>
        <taxon>Fabaceae</taxon>
        <taxon>Papilionoideae</taxon>
        <taxon>50 kb inversion clade</taxon>
        <taxon>dalbergioids sensu lato</taxon>
        <taxon>Dalbergieae</taxon>
        <taxon>Pterocarpus clade</taxon>
        <taxon>Stylosanthes</taxon>
    </lineage>
</organism>